<evidence type="ECO:0000256" key="1">
    <source>
        <dbReference type="SAM" id="MobiDB-lite"/>
    </source>
</evidence>
<feature type="region of interest" description="Disordered" evidence="1">
    <location>
        <begin position="65"/>
        <end position="94"/>
    </location>
</feature>
<name>A0AAD6TUA1_9AGAR</name>
<sequence>MLLAKGFAALPQLRGSPAEPQLTRSRDELLSHSSLDDVDLIKELEPPIAKATILIPHSQVRLQPFSSPLKKEDNIRPKRNDVERGPATSRDIPTGVDGSFPAHIRVAEEEMRNQAYRRPTLLAPLYSSLFPAPSETKGLHLTLTDCSARIISDIDNLVVTADVLSGAPVIFPDVFVKEY</sequence>
<evidence type="ECO:0000313" key="2">
    <source>
        <dbReference type="EMBL" id="KAJ7078469.1"/>
    </source>
</evidence>
<comment type="caution">
    <text evidence="2">The sequence shown here is derived from an EMBL/GenBank/DDBJ whole genome shotgun (WGS) entry which is preliminary data.</text>
</comment>
<organism evidence="2 3">
    <name type="scientific">Mycena belliarum</name>
    <dbReference type="NCBI Taxonomy" id="1033014"/>
    <lineage>
        <taxon>Eukaryota</taxon>
        <taxon>Fungi</taxon>
        <taxon>Dikarya</taxon>
        <taxon>Basidiomycota</taxon>
        <taxon>Agaricomycotina</taxon>
        <taxon>Agaricomycetes</taxon>
        <taxon>Agaricomycetidae</taxon>
        <taxon>Agaricales</taxon>
        <taxon>Marasmiineae</taxon>
        <taxon>Mycenaceae</taxon>
        <taxon>Mycena</taxon>
    </lineage>
</organism>
<accession>A0AAD6TUA1</accession>
<protein>
    <submittedName>
        <fullName evidence="2">Uncharacterized protein</fullName>
    </submittedName>
</protein>
<dbReference type="AlphaFoldDB" id="A0AAD6TUA1"/>
<dbReference type="Proteomes" id="UP001222325">
    <property type="component" value="Unassembled WGS sequence"/>
</dbReference>
<evidence type="ECO:0000313" key="3">
    <source>
        <dbReference type="Proteomes" id="UP001222325"/>
    </source>
</evidence>
<dbReference type="EMBL" id="JARJCN010000066">
    <property type="protein sequence ID" value="KAJ7078469.1"/>
    <property type="molecule type" value="Genomic_DNA"/>
</dbReference>
<proteinExistence type="predicted"/>
<reference evidence="2" key="1">
    <citation type="submission" date="2023-03" db="EMBL/GenBank/DDBJ databases">
        <title>Massive genome expansion in bonnet fungi (Mycena s.s.) driven by repeated elements and novel gene families across ecological guilds.</title>
        <authorList>
            <consortium name="Lawrence Berkeley National Laboratory"/>
            <person name="Harder C.B."/>
            <person name="Miyauchi S."/>
            <person name="Viragh M."/>
            <person name="Kuo A."/>
            <person name="Thoen E."/>
            <person name="Andreopoulos B."/>
            <person name="Lu D."/>
            <person name="Skrede I."/>
            <person name="Drula E."/>
            <person name="Henrissat B."/>
            <person name="Morin E."/>
            <person name="Kohler A."/>
            <person name="Barry K."/>
            <person name="LaButti K."/>
            <person name="Morin E."/>
            <person name="Salamov A."/>
            <person name="Lipzen A."/>
            <person name="Mereny Z."/>
            <person name="Hegedus B."/>
            <person name="Baldrian P."/>
            <person name="Stursova M."/>
            <person name="Weitz H."/>
            <person name="Taylor A."/>
            <person name="Grigoriev I.V."/>
            <person name="Nagy L.G."/>
            <person name="Martin F."/>
            <person name="Kauserud H."/>
        </authorList>
    </citation>
    <scope>NUCLEOTIDE SEQUENCE</scope>
    <source>
        <strain evidence="2">CBHHK173m</strain>
    </source>
</reference>
<feature type="compositionally biased region" description="Basic and acidic residues" evidence="1">
    <location>
        <begin position="69"/>
        <end position="84"/>
    </location>
</feature>
<keyword evidence="3" id="KW-1185">Reference proteome</keyword>
<gene>
    <name evidence="2" type="ORF">B0H15DRAFT_954599</name>
</gene>